<comment type="caution">
    <text evidence="2">The sequence shown here is derived from an EMBL/GenBank/DDBJ whole genome shotgun (WGS) entry which is preliminary data.</text>
</comment>
<organism evidence="2 3">
    <name type="scientific">Jimgerdemannia flammicorona</name>
    <dbReference type="NCBI Taxonomy" id="994334"/>
    <lineage>
        <taxon>Eukaryota</taxon>
        <taxon>Fungi</taxon>
        <taxon>Fungi incertae sedis</taxon>
        <taxon>Mucoromycota</taxon>
        <taxon>Mucoromycotina</taxon>
        <taxon>Endogonomycetes</taxon>
        <taxon>Endogonales</taxon>
        <taxon>Endogonaceae</taxon>
        <taxon>Jimgerdemannia</taxon>
    </lineage>
</organism>
<proteinExistence type="predicted"/>
<dbReference type="Proteomes" id="UP000274822">
    <property type="component" value="Unassembled WGS sequence"/>
</dbReference>
<protein>
    <submittedName>
        <fullName evidence="2">Uncharacterized protein</fullName>
    </submittedName>
</protein>
<dbReference type="AlphaFoldDB" id="A0A433QYY7"/>
<sequence>MLVTSTLAAAAAVLATLVQAIPIDTDQRIYLQDVATETEHEKYGAIWIHGDVRITPPPPPSGTTTTYNSVTVWIKLSDDSVRPSLSLNRESDNVYNWSDSSGGMGRPVATEFWAQYGEQSD</sequence>
<evidence type="ECO:0000313" key="2">
    <source>
        <dbReference type="EMBL" id="RUS34992.1"/>
    </source>
</evidence>
<reference evidence="2 3" key="1">
    <citation type="journal article" date="2018" name="New Phytol.">
        <title>Phylogenomics of Endogonaceae and evolution of mycorrhizas within Mucoromycota.</title>
        <authorList>
            <person name="Chang Y."/>
            <person name="Desiro A."/>
            <person name="Na H."/>
            <person name="Sandor L."/>
            <person name="Lipzen A."/>
            <person name="Clum A."/>
            <person name="Barry K."/>
            <person name="Grigoriev I.V."/>
            <person name="Martin F.M."/>
            <person name="Stajich J.E."/>
            <person name="Smith M.E."/>
            <person name="Bonito G."/>
            <person name="Spatafora J.W."/>
        </authorList>
    </citation>
    <scope>NUCLEOTIDE SEQUENCE [LARGE SCALE GENOMIC DNA]</scope>
    <source>
        <strain evidence="2 3">AD002</strain>
    </source>
</reference>
<name>A0A433QYY7_9FUNG</name>
<accession>A0A433QYY7</accession>
<keyword evidence="1" id="KW-0732">Signal</keyword>
<evidence type="ECO:0000256" key="1">
    <source>
        <dbReference type="SAM" id="SignalP"/>
    </source>
</evidence>
<feature type="chain" id="PRO_5019024942" evidence="1">
    <location>
        <begin position="21"/>
        <end position="121"/>
    </location>
</feature>
<evidence type="ECO:0000313" key="3">
    <source>
        <dbReference type="Proteomes" id="UP000274822"/>
    </source>
</evidence>
<feature type="signal peptide" evidence="1">
    <location>
        <begin position="1"/>
        <end position="20"/>
    </location>
</feature>
<keyword evidence="3" id="KW-1185">Reference proteome</keyword>
<gene>
    <name evidence="2" type="ORF">BC938DRAFT_477086</name>
</gene>
<dbReference type="EMBL" id="RBNJ01000261">
    <property type="protein sequence ID" value="RUS34992.1"/>
    <property type="molecule type" value="Genomic_DNA"/>
</dbReference>